<gene>
    <name evidence="1" type="ORF">QTH91_20990</name>
</gene>
<protein>
    <submittedName>
        <fullName evidence="1">Uncharacterized protein</fullName>
    </submittedName>
</protein>
<reference evidence="1" key="1">
    <citation type="submission" date="2023-06" db="EMBL/GenBank/DDBJ databases">
        <authorList>
            <person name="Jiang Y."/>
            <person name="Liu Q."/>
        </authorList>
    </citation>
    <scope>NUCLEOTIDE SEQUENCE</scope>
    <source>
        <strain evidence="1">CGMCC 1.12089</strain>
    </source>
</reference>
<dbReference type="Proteomes" id="UP001174908">
    <property type="component" value="Unassembled WGS sequence"/>
</dbReference>
<proteinExistence type="predicted"/>
<organism evidence="1 2">
    <name type="scientific">Variovorax dokdonensis</name>
    <dbReference type="NCBI Taxonomy" id="344883"/>
    <lineage>
        <taxon>Bacteria</taxon>
        <taxon>Pseudomonadati</taxon>
        <taxon>Pseudomonadota</taxon>
        <taxon>Betaproteobacteria</taxon>
        <taxon>Burkholderiales</taxon>
        <taxon>Comamonadaceae</taxon>
        <taxon>Variovorax</taxon>
    </lineage>
</organism>
<accession>A0ABT7NGA1</accession>
<comment type="caution">
    <text evidence="1">The sequence shown here is derived from an EMBL/GenBank/DDBJ whole genome shotgun (WGS) entry which is preliminary data.</text>
</comment>
<dbReference type="RefSeq" id="WP_286662092.1">
    <property type="nucleotide sequence ID" value="NZ_JASZYV010000005.1"/>
</dbReference>
<keyword evidence="2" id="KW-1185">Reference proteome</keyword>
<evidence type="ECO:0000313" key="1">
    <source>
        <dbReference type="EMBL" id="MDM0046981.1"/>
    </source>
</evidence>
<sequence>MQGTSGRLLCRNSATGKVTRDANFDGGHQLGLSRLFYPDGGLRRVAFSTGTGGDRAVAEFTARGSLSMLRCADKPLLLPVVDDARLCGFNSSGAATVDLFDEHEVRRSRITHLNGRRLRSESFYDNGIVATQEDLIGNQRIERQYASDGSRRSETVYVVERGRSQRMSFREFSSGDLLVREQAWNETGEPLRDDFYFAETGGPRKTTRYQRQGSVRTAEVVEYLQSGQVAFRGHYLAPPQAPLLPTGTHQRFDAQGAVVAESVYSVKGKLLRERAWGPDGQLLVDDSVGDAVSQGAAGGAAQKQ</sequence>
<evidence type="ECO:0000313" key="2">
    <source>
        <dbReference type="Proteomes" id="UP001174908"/>
    </source>
</evidence>
<dbReference type="EMBL" id="JASZYV010000005">
    <property type="protein sequence ID" value="MDM0046981.1"/>
    <property type="molecule type" value="Genomic_DNA"/>
</dbReference>
<name>A0ABT7NGA1_9BURK</name>